<evidence type="ECO:0000256" key="3">
    <source>
        <dbReference type="PROSITE-ProRule" id="PRU00221"/>
    </source>
</evidence>
<reference evidence="4" key="1">
    <citation type="submission" date="2022-11" db="EMBL/GenBank/DDBJ databases">
        <authorList>
            <person name="Petersen C."/>
        </authorList>
    </citation>
    <scope>NUCLEOTIDE SEQUENCE</scope>
    <source>
        <strain evidence="4">IBT 22155</strain>
    </source>
</reference>
<gene>
    <name evidence="4" type="ORF">N7515_009741</name>
</gene>
<dbReference type="Gene3D" id="2.130.10.10">
    <property type="entry name" value="YVTN repeat-like/Quinoprotein amine dehydrogenase"/>
    <property type="match status" value="2"/>
</dbReference>
<dbReference type="AlphaFoldDB" id="A0A9W9KUS6"/>
<organism evidence="4 5">
    <name type="scientific">Penicillium bovifimosum</name>
    <dbReference type="NCBI Taxonomy" id="126998"/>
    <lineage>
        <taxon>Eukaryota</taxon>
        <taxon>Fungi</taxon>
        <taxon>Dikarya</taxon>
        <taxon>Ascomycota</taxon>
        <taxon>Pezizomycotina</taxon>
        <taxon>Eurotiomycetes</taxon>
        <taxon>Eurotiomycetidae</taxon>
        <taxon>Eurotiales</taxon>
        <taxon>Aspergillaceae</taxon>
        <taxon>Penicillium</taxon>
    </lineage>
</organism>
<evidence type="ECO:0000256" key="1">
    <source>
        <dbReference type="ARBA" id="ARBA00022574"/>
    </source>
</evidence>
<dbReference type="Proteomes" id="UP001149079">
    <property type="component" value="Unassembled WGS sequence"/>
</dbReference>
<dbReference type="OrthoDB" id="538223at2759"/>
<dbReference type="GeneID" id="81409655"/>
<evidence type="ECO:0000313" key="5">
    <source>
        <dbReference type="Proteomes" id="UP001149079"/>
    </source>
</evidence>
<comment type="caution">
    <text evidence="4">The sequence shown here is derived from an EMBL/GenBank/DDBJ whole genome shotgun (WGS) entry which is preliminary data.</text>
</comment>
<keyword evidence="1 3" id="KW-0853">WD repeat</keyword>
<dbReference type="Pfam" id="PF00400">
    <property type="entry name" value="WD40"/>
    <property type="match status" value="3"/>
</dbReference>
<dbReference type="InterPro" id="IPR020472">
    <property type="entry name" value="WD40_PAC1"/>
</dbReference>
<dbReference type="CDD" id="cd00200">
    <property type="entry name" value="WD40"/>
    <property type="match status" value="1"/>
</dbReference>
<dbReference type="SUPFAM" id="SSF50978">
    <property type="entry name" value="WD40 repeat-like"/>
    <property type="match status" value="1"/>
</dbReference>
<dbReference type="RefSeq" id="XP_056516857.1">
    <property type="nucleotide sequence ID" value="XM_056670484.1"/>
</dbReference>
<protein>
    <submittedName>
        <fullName evidence="4">WD40-repeat-containing domain protein</fullName>
    </submittedName>
</protein>
<dbReference type="PROSITE" id="PS50082">
    <property type="entry name" value="WD_REPEATS_2"/>
    <property type="match status" value="4"/>
</dbReference>
<dbReference type="PROSITE" id="PS00678">
    <property type="entry name" value="WD_REPEATS_1"/>
    <property type="match status" value="1"/>
</dbReference>
<dbReference type="SMART" id="SM00320">
    <property type="entry name" value="WD40"/>
    <property type="match status" value="3"/>
</dbReference>
<feature type="repeat" description="WD" evidence="3">
    <location>
        <begin position="14"/>
        <end position="34"/>
    </location>
</feature>
<sequence>MILVSYDVTRQQSSGSSDNTVRVWNPTTGALYKILEGHSDWVRSVAFSPDGCLLASGSYDQTVRIWDFTAGTANQILKGHSGLVCFLAFSPDGRLLASGSSDRTVRIWDVATDPKTQAHESHSGPVRSVAFSPDGLLLASGSDDGTVRLWDPATGVLHQTTNVRGVATQLDFSADSSRLNTNLGSFDIEPCSKNPDSKHLAKVEILMQDDQWITLDGEKALWLPPDYRPTCSAVKDNTFALGHASGQVSFIGFDA</sequence>
<name>A0A9W9KUS6_9EURO</name>
<reference evidence="4" key="2">
    <citation type="journal article" date="2023" name="IMA Fungus">
        <title>Comparative genomic study of the Penicillium genus elucidates a diverse pangenome and 15 lateral gene transfer events.</title>
        <authorList>
            <person name="Petersen C."/>
            <person name="Sorensen T."/>
            <person name="Nielsen M.R."/>
            <person name="Sondergaard T.E."/>
            <person name="Sorensen J.L."/>
            <person name="Fitzpatrick D.A."/>
            <person name="Frisvad J.C."/>
            <person name="Nielsen K.L."/>
        </authorList>
    </citation>
    <scope>NUCLEOTIDE SEQUENCE</scope>
    <source>
        <strain evidence="4">IBT 22155</strain>
    </source>
</reference>
<dbReference type="InterPro" id="IPR015943">
    <property type="entry name" value="WD40/YVTN_repeat-like_dom_sf"/>
</dbReference>
<dbReference type="PANTHER" id="PTHR19848:SF8">
    <property type="entry name" value="F-BOX AND WD REPEAT DOMAIN CONTAINING 7"/>
    <property type="match status" value="1"/>
</dbReference>
<evidence type="ECO:0000313" key="4">
    <source>
        <dbReference type="EMBL" id="KAJ5120353.1"/>
    </source>
</evidence>
<dbReference type="InterPro" id="IPR036322">
    <property type="entry name" value="WD40_repeat_dom_sf"/>
</dbReference>
<dbReference type="PANTHER" id="PTHR19848">
    <property type="entry name" value="WD40 REPEAT PROTEIN"/>
    <property type="match status" value="1"/>
</dbReference>
<dbReference type="InterPro" id="IPR001680">
    <property type="entry name" value="WD40_rpt"/>
</dbReference>
<proteinExistence type="predicted"/>
<feature type="repeat" description="WD" evidence="3">
    <location>
        <begin position="35"/>
        <end position="76"/>
    </location>
</feature>
<dbReference type="EMBL" id="JAPQKL010000008">
    <property type="protein sequence ID" value="KAJ5120353.1"/>
    <property type="molecule type" value="Genomic_DNA"/>
</dbReference>
<feature type="repeat" description="WD" evidence="3">
    <location>
        <begin position="119"/>
        <end position="160"/>
    </location>
</feature>
<dbReference type="PRINTS" id="PR00320">
    <property type="entry name" value="GPROTEINBRPT"/>
</dbReference>
<accession>A0A9W9KUS6</accession>
<evidence type="ECO:0000256" key="2">
    <source>
        <dbReference type="ARBA" id="ARBA00022737"/>
    </source>
</evidence>
<keyword evidence="5" id="KW-1185">Reference proteome</keyword>
<dbReference type="PROSITE" id="PS50294">
    <property type="entry name" value="WD_REPEATS_REGION"/>
    <property type="match status" value="3"/>
</dbReference>
<dbReference type="InterPro" id="IPR019775">
    <property type="entry name" value="WD40_repeat_CS"/>
</dbReference>
<feature type="repeat" description="WD" evidence="3">
    <location>
        <begin position="77"/>
        <end position="118"/>
    </location>
</feature>
<keyword evidence="2" id="KW-0677">Repeat</keyword>